<dbReference type="OrthoDB" id="1495946at2"/>
<dbReference type="EMBL" id="SJSK01000003">
    <property type="protein sequence ID" value="TCC90090.1"/>
    <property type="molecule type" value="Genomic_DNA"/>
</dbReference>
<proteinExistence type="predicted"/>
<comment type="caution">
    <text evidence="2">The sequence shown here is derived from an EMBL/GenBank/DDBJ whole genome shotgun (WGS) entry which is preliminary data.</text>
</comment>
<dbReference type="AlphaFoldDB" id="A0A4R0MSX0"/>
<keyword evidence="1" id="KW-0732">Signal</keyword>
<organism evidence="2 3">
    <name type="scientific">Pedobacter frigiditerrae</name>
    <dbReference type="NCBI Taxonomy" id="2530452"/>
    <lineage>
        <taxon>Bacteria</taxon>
        <taxon>Pseudomonadati</taxon>
        <taxon>Bacteroidota</taxon>
        <taxon>Sphingobacteriia</taxon>
        <taxon>Sphingobacteriales</taxon>
        <taxon>Sphingobacteriaceae</taxon>
        <taxon>Pedobacter</taxon>
    </lineage>
</organism>
<reference evidence="2 3" key="1">
    <citation type="submission" date="2019-02" db="EMBL/GenBank/DDBJ databases">
        <title>Pedobacter sp. RP-1-13 sp. nov., isolated from Arctic soil.</title>
        <authorList>
            <person name="Dahal R.H."/>
        </authorList>
    </citation>
    <scope>NUCLEOTIDE SEQUENCE [LARGE SCALE GENOMIC DNA]</scope>
    <source>
        <strain evidence="2 3">RP-1-13</strain>
    </source>
</reference>
<accession>A0A4R0MSX0</accession>
<evidence type="ECO:0000313" key="2">
    <source>
        <dbReference type="EMBL" id="TCC90090.1"/>
    </source>
</evidence>
<dbReference type="Proteomes" id="UP000292884">
    <property type="component" value="Unassembled WGS sequence"/>
</dbReference>
<name>A0A4R0MSX0_9SPHI</name>
<dbReference type="RefSeq" id="WP_131553493.1">
    <property type="nucleotide sequence ID" value="NZ_SJSK01000003.1"/>
</dbReference>
<protein>
    <submittedName>
        <fullName evidence="2">Uncharacterized protein</fullName>
    </submittedName>
</protein>
<evidence type="ECO:0000313" key="3">
    <source>
        <dbReference type="Proteomes" id="UP000292884"/>
    </source>
</evidence>
<evidence type="ECO:0000256" key="1">
    <source>
        <dbReference type="SAM" id="SignalP"/>
    </source>
</evidence>
<sequence length="130" mass="14741">MVRVFVVLLFFCSLAEAKAELVTNFANVENKLQHIAEVTDTIKRLPPMSSQAKIKFVYAELLCQRLYGENKFSLNGDSLGEDLKKSVAQVKYRESALDLLGAEGWELSVAVTREVNAGFEIFYYLKKRID</sequence>
<keyword evidence="3" id="KW-1185">Reference proteome</keyword>
<feature type="signal peptide" evidence="1">
    <location>
        <begin position="1"/>
        <end position="17"/>
    </location>
</feature>
<gene>
    <name evidence="2" type="ORF">EZ428_12435</name>
</gene>
<feature type="chain" id="PRO_5020492765" evidence="1">
    <location>
        <begin position="18"/>
        <end position="130"/>
    </location>
</feature>